<dbReference type="Gene3D" id="1.20.1080.10">
    <property type="entry name" value="Glycerol uptake facilitator protein"/>
    <property type="match status" value="1"/>
</dbReference>
<feature type="transmembrane region" description="Helical" evidence="6">
    <location>
        <begin position="203"/>
        <end position="221"/>
    </location>
</feature>
<dbReference type="GO" id="GO:0005886">
    <property type="term" value="C:plasma membrane"/>
    <property type="evidence" value="ECO:0007669"/>
    <property type="project" value="TreeGrafter"/>
</dbReference>
<evidence type="ECO:0000256" key="5">
    <source>
        <dbReference type="RuleBase" id="RU000477"/>
    </source>
</evidence>
<gene>
    <name evidence="8" type="primary">LOC115633975</name>
</gene>
<comment type="subcellular location">
    <subcellularLocation>
        <location evidence="1">Membrane</location>
        <topology evidence="1">Multi-pass membrane protein</topology>
    </subcellularLocation>
</comment>
<keyword evidence="3 6" id="KW-1133">Transmembrane helix</keyword>
<dbReference type="Pfam" id="PF00230">
    <property type="entry name" value="MIP"/>
    <property type="match status" value="1"/>
</dbReference>
<dbReference type="PRINTS" id="PR00783">
    <property type="entry name" value="MINTRINSICP"/>
</dbReference>
<dbReference type="Proteomes" id="UP000504634">
    <property type="component" value="Unplaced"/>
</dbReference>
<feature type="transmembrane region" description="Helical" evidence="6">
    <location>
        <begin position="12"/>
        <end position="31"/>
    </location>
</feature>
<keyword evidence="2 5" id="KW-0812">Transmembrane</keyword>
<dbReference type="SUPFAM" id="SSF81338">
    <property type="entry name" value="Aquaporin-like"/>
    <property type="match status" value="1"/>
</dbReference>
<reference evidence="8" key="1">
    <citation type="submission" date="2025-08" db="UniProtKB">
        <authorList>
            <consortium name="RefSeq"/>
        </authorList>
    </citation>
    <scope>IDENTIFICATION</scope>
    <source>
        <strain evidence="8">11010-0011.00</strain>
        <tissue evidence="8">Whole body</tissue>
    </source>
</reference>
<evidence type="ECO:0000313" key="7">
    <source>
        <dbReference type="Proteomes" id="UP000504634"/>
    </source>
</evidence>
<dbReference type="GO" id="GO:0015267">
    <property type="term" value="F:channel activity"/>
    <property type="evidence" value="ECO:0007669"/>
    <property type="project" value="InterPro"/>
</dbReference>
<dbReference type="RefSeq" id="XP_030387355.1">
    <property type="nucleotide sequence ID" value="XM_030531495.1"/>
</dbReference>
<comment type="similarity">
    <text evidence="5">Belongs to the MIP/aquaporin (TC 1.A.8) family.</text>
</comment>
<dbReference type="OrthoDB" id="3222at2759"/>
<dbReference type="InterPro" id="IPR034294">
    <property type="entry name" value="Aquaporin_transptr"/>
</dbReference>
<feature type="transmembrane region" description="Helical" evidence="6">
    <location>
        <begin position="84"/>
        <end position="106"/>
    </location>
</feature>
<dbReference type="GeneID" id="115633975"/>
<feature type="transmembrane region" description="Helical" evidence="6">
    <location>
        <begin position="51"/>
        <end position="77"/>
    </location>
</feature>
<evidence type="ECO:0000256" key="4">
    <source>
        <dbReference type="ARBA" id="ARBA00023136"/>
    </source>
</evidence>
<evidence type="ECO:0000313" key="8">
    <source>
        <dbReference type="RefSeq" id="XP_030387355.1"/>
    </source>
</evidence>
<keyword evidence="5" id="KW-0813">Transport</keyword>
<evidence type="ECO:0000256" key="6">
    <source>
        <dbReference type="SAM" id="Phobius"/>
    </source>
</evidence>
<keyword evidence="4 6" id="KW-0472">Membrane</keyword>
<proteinExistence type="inferred from homology"/>
<evidence type="ECO:0000256" key="1">
    <source>
        <dbReference type="ARBA" id="ARBA00004141"/>
    </source>
</evidence>
<dbReference type="AlphaFoldDB" id="A0A6J2UGX3"/>
<evidence type="ECO:0000256" key="3">
    <source>
        <dbReference type="ARBA" id="ARBA00022989"/>
    </source>
</evidence>
<dbReference type="InterPro" id="IPR000425">
    <property type="entry name" value="MIP"/>
</dbReference>
<sequence length="244" mass="26342">MGLDFFTVMRSFGEFSSTAILIMVGCMGSTVNGQDGNASFMTSVHNGLTIVIVMHIFGFISGAHANPCISIACWLLGYIGSEMMLIYVTCQLTGAIFGYFLLLQMLPQDLIDGSKPGVCMVEPMGSLSNVQIFGIECFLTSVLLLGWSALWDVRSGRFLDSVTLRMGCLVMACCMAGGQLTGASMNPVKMLVPTLFKGNPDTVVLQVGGQLVAAFIVPYLWQYAYSPHYRKVEVLSCDHSGPVI</sequence>
<evidence type="ECO:0000256" key="2">
    <source>
        <dbReference type="ARBA" id="ARBA00022692"/>
    </source>
</evidence>
<protein>
    <submittedName>
        <fullName evidence="8">Aquaporin-2</fullName>
    </submittedName>
</protein>
<feature type="transmembrane region" description="Helical" evidence="6">
    <location>
        <begin position="130"/>
        <end position="150"/>
    </location>
</feature>
<keyword evidence="7" id="KW-1185">Reference proteome</keyword>
<feature type="transmembrane region" description="Helical" evidence="6">
    <location>
        <begin position="162"/>
        <end position="183"/>
    </location>
</feature>
<name>A0A6J2UGX3_DROLE</name>
<organism evidence="7 8">
    <name type="scientific">Drosophila lebanonensis</name>
    <name type="common">Fruit fly</name>
    <name type="synonym">Scaptodrosophila lebanonensis</name>
    <dbReference type="NCBI Taxonomy" id="7225"/>
    <lineage>
        <taxon>Eukaryota</taxon>
        <taxon>Metazoa</taxon>
        <taxon>Ecdysozoa</taxon>
        <taxon>Arthropoda</taxon>
        <taxon>Hexapoda</taxon>
        <taxon>Insecta</taxon>
        <taxon>Pterygota</taxon>
        <taxon>Neoptera</taxon>
        <taxon>Endopterygota</taxon>
        <taxon>Diptera</taxon>
        <taxon>Brachycera</taxon>
        <taxon>Muscomorpha</taxon>
        <taxon>Ephydroidea</taxon>
        <taxon>Drosophilidae</taxon>
        <taxon>Scaptodrosophila</taxon>
    </lineage>
</organism>
<dbReference type="PANTHER" id="PTHR19139:SF270">
    <property type="entry name" value="ENTOMOGLYCEROPORIN 1-RELATED"/>
    <property type="match status" value="1"/>
</dbReference>
<dbReference type="PANTHER" id="PTHR19139">
    <property type="entry name" value="AQUAPORIN TRANSPORTER"/>
    <property type="match status" value="1"/>
</dbReference>
<accession>A0A6J2UGX3</accession>
<dbReference type="InterPro" id="IPR023271">
    <property type="entry name" value="Aquaporin-like"/>
</dbReference>